<dbReference type="CDD" id="cd08195">
    <property type="entry name" value="DHQS"/>
    <property type="match status" value="1"/>
</dbReference>
<keyword evidence="7 13" id="KW-0028">Amino-acid biosynthesis</keyword>
<comment type="cofactor">
    <cofactor evidence="13">
        <name>Co(2+)</name>
        <dbReference type="ChEBI" id="CHEBI:48828"/>
    </cofactor>
    <cofactor evidence="13">
        <name>Zn(2+)</name>
        <dbReference type="ChEBI" id="CHEBI:29105"/>
    </cofactor>
    <text evidence="13">Binds 1 divalent metal cation per subunit. Can use either Co(2+) or Zn(2+).</text>
</comment>
<keyword evidence="11 13" id="KW-0456">Lyase</keyword>
<dbReference type="Pfam" id="PF24621">
    <property type="entry name" value="DHQS_C"/>
    <property type="match status" value="1"/>
</dbReference>
<keyword evidence="13" id="KW-0547">Nucleotide-binding</keyword>
<evidence type="ECO:0000256" key="10">
    <source>
        <dbReference type="ARBA" id="ARBA00023141"/>
    </source>
</evidence>
<dbReference type="Pfam" id="PF02511">
    <property type="entry name" value="Thy1"/>
    <property type="match status" value="1"/>
</dbReference>
<evidence type="ECO:0000259" key="15">
    <source>
        <dbReference type="Pfam" id="PF24621"/>
    </source>
</evidence>
<dbReference type="Pfam" id="PF01761">
    <property type="entry name" value="DHQ_synthase"/>
    <property type="match status" value="1"/>
</dbReference>
<organism evidence="16 17">
    <name type="scientific">Acidithiobacillus ferridurans</name>
    <dbReference type="NCBI Taxonomy" id="1232575"/>
    <lineage>
        <taxon>Bacteria</taxon>
        <taxon>Pseudomonadati</taxon>
        <taxon>Pseudomonadota</taxon>
        <taxon>Acidithiobacillia</taxon>
        <taxon>Acidithiobacillales</taxon>
        <taxon>Acidithiobacillaceae</taxon>
        <taxon>Acidithiobacillus</taxon>
    </lineage>
</organism>
<evidence type="ECO:0000256" key="6">
    <source>
        <dbReference type="ARBA" id="ARBA00013031"/>
    </source>
</evidence>
<keyword evidence="13" id="KW-0963">Cytoplasm</keyword>
<dbReference type="InterPro" id="IPR030960">
    <property type="entry name" value="DHQS/DOIS_N"/>
</dbReference>
<dbReference type="InterPro" id="IPR036098">
    <property type="entry name" value="Thymidylate_synthase_ThyX_sf"/>
</dbReference>
<gene>
    <name evidence="13" type="primary">aroB</name>
    <name evidence="16" type="ORF">AFERRID_19680</name>
</gene>
<evidence type="ECO:0000256" key="12">
    <source>
        <dbReference type="ARBA" id="ARBA00023285"/>
    </source>
</evidence>
<evidence type="ECO:0000256" key="1">
    <source>
        <dbReference type="ARBA" id="ARBA00001393"/>
    </source>
</evidence>
<proteinExistence type="inferred from homology"/>
<dbReference type="GO" id="GO:0006231">
    <property type="term" value="P:dTMP biosynthetic process"/>
    <property type="evidence" value="ECO:0007669"/>
    <property type="project" value="UniProtKB-UniRule"/>
</dbReference>
<dbReference type="SUPFAM" id="SSF69796">
    <property type="entry name" value="Thymidylate synthase-complementing protein Thy1"/>
    <property type="match status" value="1"/>
</dbReference>
<dbReference type="Gene3D" id="3.40.50.1970">
    <property type="match status" value="1"/>
</dbReference>
<dbReference type="GO" id="GO:0005737">
    <property type="term" value="C:cytoplasm"/>
    <property type="evidence" value="ECO:0007669"/>
    <property type="project" value="UniProtKB-SubCell"/>
</dbReference>
<dbReference type="EMBL" id="AP018795">
    <property type="protein sequence ID" value="BBF65750.1"/>
    <property type="molecule type" value="Genomic_DNA"/>
</dbReference>
<comment type="catalytic activity">
    <reaction evidence="1 13">
        <text>7-phospho-2-dehydro-3-deoxy-D-arabino-heptonate = 3-dehydroquinate + phosphate</text>
        <dbReference type="Rhea" id="RHEA:21968"/>
        <dbReference type="ChEBI" id="CHEBI:32364"/>
        <dbReference type="ChEBI" id="CHEBI:43474"/>
        <dbReference type="ChEBI" id="CHEBI:58394"/>
        <dbReference type="EC" id="4.2.3.4"/>
    </reaction>
</comment>
<evidence type="ECO:0000256" key="7">
    <source>
        <dbReference type="ARBA" id="ARBA00022605"/>
    </source>
</evidence>
<dbReference type="PANTHER" id="PTHR43622">
    <property type="entry name" value="3-DEHYDROQUINATE SYNTHASE"/>
    <property type="match status" value="1"/>
</dbReference>
<comment type="cofactor">
    <cofactor evidence="2 13">
        <name>NAD(+)</name>
        <dbReference type="ChEBI" id="CHEBI:57540"/>
    </cofactor>
</comment>
<evidence type="ECO:0000256" key="13">
    <source>
        <dbReference type="HAMAP-Rule" id="MF_00110"/>
    </source>
</evidence>
<dbReference type="Proteomes" id="UP000280188">
    <property type="component" value="Chromosome"/>
</dbReference>
<dbReference type="GO" id="GO:0009423">
    <property type="term" value="P:chorismate biosynthetic process"/>
    <property type="evidence" value="ECO:0007669"/>
    <property type="project" value="UniProtKB-UniRule"/>
</dbReference>
<dbReference type="HAMAP" id="MF_00110">
    <property type="entry name" value="DHQ_synthase"/>
    <property type="match status" value="1"/>
</dbReference>
<dbReference type="InterPro" id="IPR056179">
    <property type="entry name" value="DHQS_C"/>
</dbReference>
<evidence type="ECO:0000256" key="4">
    <source>
        <dbReference type="ARBA" id="ARBA00004661"/>
    </source>
</evidence>
<dbReference type="Gene3D" id="1.20.1090.10">
    <property type="entry name" value="Dehydroquinate synthase-like - alpha domain"/>
    <property type="match status" value="1"/>
</dbReference>
<evidence type="ECO:0000256" key="8">
    <source>
        <dbReference type="ARBA" id="ARBA00022723"/>
    </source>
</evidence>
<feature type="binding site" evidence="13">
    <location>
        <position position="184"/>
    </location>
    <ligand>
        <name>Zn(2+)</name>
        <dbReference type="ChEBI" id="CHEBI:29105"/>
    </ligand>
</feature>
<evidence type="ECO:0000313" key="17">
    <source>
        <dbReference type="Proteomes" id="UP000280188"/>
    </source>
</evidence>
<dbReference type="GO" id="GO:0008652">
    <property type="term" value="P:amino acid biosynthetic process"/>
    <property type="evidence" value="ECO:0007669"/>
    <property type="project" value="UniProtKB-KW"/>
</dbReference>
<dbReference type="Gene3D" id="3.30.1360.170">
    <property type="match status" value="1"/>
</dbReference>
<dbReference type="EC" id="4.2.3.4" evidence="6 13"/>
<feature type="binding site" evidence="13">
    <location>
        <begin position="129"/>
        <end position="130"/>
    </location>
    <ligand>
        <name>NAD(+)</name>
        <dbReference type="ChEBI" id="CHEBI:57540"/>
    </ligand>
</feature>
<feature type="binding site" evidence="13">
    <location>
        <position position="264"/>
    </location>
    <ligand>
        <name>Zn(2+)</name>
        <dbReference type="ChEBI" id="CHEBI:29105"/>
    </ligand>
</feature>
<dbReference type="GO" id="GO:0003856">
    <property type="term" value="F:3-dehydroquinate synthase activity"/>
    <property type="evidence" value="ECO:0007669"/>
    <property type="project" value="UniProtKB-UniRule"/>
</dbReference>
<evidence type="ECO:0000256" key="11">
    <source>
        <dbReference type="ARBA" id="ARBA00023239"/>
    </source>
</evidence>
<feature type="binding site" evidence="13">
    <location>
        <begin position="105"/>
        <end position="109"/>
    </location>
    <ligand>
        <name>NAD(+)</name>
        <dbReference type="ChEBI" id="CHEBI:57540"/>
    </ligand>
</feature>
<dbReference type="NCBIfam" id="TIGR01357">
    <property type="entry name" value="aroB"/>
    <property type="match status" value="1"/>
</dbReference>
<dbReference type="InterPro" id="IPR016037">
    <property type="entry name" value="DHQ_synth_AroB"/>
</dbReference>
<keyword evidence="12 13" id="KW-0170">Cobalt</keyword>
<protein>
    <recommendedName>
        <fullName evidence="6 13">3-dehydroquinate synthase</fullName>
        <shortName evidence="13">DHQS</shortName>
        <ecNumber evidence="6 13">4.2.3.4</ecNumber>
    </recommendedName>
</protein>
<dbReference type="InterPro" id="IPR003669">
    <property type="entry name" value="Thymidylate_synthase_ThyX"/>
</dbReference>
<dbReference type="NCBIfam" id="TIGR02170">
    <property type="entry name" value="thyX"/>
    <property type="match status" value="1"/>
</dbReference>
<comment type="subcellular location">
    <subcellularLocation>
        <location evidence="13">Cytoplasm</location>
    </subcellularLocation>
</comment>
<dbReference type="UniPathway" id="UPA00053">
    <property type="reaction ID" value="UER00085"/>
</dbReference>
<dbReference type="CDD" id="cd20175">
    <property type="entry name" value="ThyX"/>
    <property type="match status" value="1"/>
</dbReference>
<evidence type="ECO:0000313" key="16">
    <source>
        <dbReference type="EMBL" id="BBF65750.1"/>
    </source>
</evidence>
<comment type="similarity">
    <text evidence="5 13">Belongs to the sugar phosphate cyclases superfamily. Dehydroquinate synthase family.</text>
</comment>
<name>A0A2Z6IJ65_ACIFI</name>
<evidence type="ECO:0000256" key="3">
    <source>
        <dbReference type="ARBA" id="ARBA00003485"/>
    </source>
</evidence>
<dbReference type="GO" id="GO:0050660">
    <property type="term" value="F:flavin adenine dinucleotide binding"/>
    <property type="evidence" value="ECO:0007669"/>
    <property type="project" value="UniProtKB-UniRule"/>
</dbReference>
<evidence type="ECO:0000256" key="9">
    <source>
        <dbReference type="ARBA" id="ARBA00023027"/>
    </source>
</evidence>
<dbReference type="GO" id="GO:0050797">
    <property type="term" value="F:thymidylate synthase (FAD) activity"/>
    <property type="evidence" value="ECO:0007669"/>
    <property type="project" value="UniProtKB-UniRule"/>
</dbReference>
<feature type="binding site" evidence="13">
    <location>
        <position position="151"/>
    </location>
    <ligand>
        <name>NAD(+)</name>
        <dbReference type="ChEBI" id="CHEBI:57540"/>
    </ligand>
</feature>
<keyword evidence="17" id="KW-1185">Reference proteome</keyword>
<keyword evidence="9 13" id="KW-0520">NAD</keyword>
<feature type="binding site" evidence="13">
    <location>
        <position position="142"/>
    </location>
    <ligand>
        <name>NAD(+)</name>
        <dbReference type="ChEBI" id="CHEBI:57540"/>
    </ligand>
</feature>
<evidence type="ECO:0000256" key="5">
    <source>
        <dbReference type="ARBA" id="ARBA00005412"/>
    </source>
</evidence>
<dbReference type="SUPFAM" id="SSF56796">
    <property type="entry name" value="Dehydroquinate synthase-like"/>
    <property type="match status" value="1"/>
</dbReference>
<accession>A0A2Z6IJ65</accession>
<dbReference type="PROSITE" id="PS51331">
    <property type="entry name" value="THYX"/>
    <property type="match status" value="1"/>
</dbReference>
<keyword evidence="10 13" id="KW-0057">Aromatic amino acid biosynthesis</keyword>
<reference evidence="16 17" key="1">
    <citation type="journal article" date="2018" name="Microbiol. Resour. Announc.">
        <title>Complete Genome Sequence of Acidithiobacillus ferridurans JCM 18981.</title>
        <authorList>
            <person name="Miyauchi T."/>
            <person name="Kouzuma A."/>
            <person name="Abe T."/>
            <person name="Watanabe K."/>
        </authorList>
    </citation>
    <scope>NUCLEOTIDE SEQUENCE [LARGE SCALE GENOMIC DNA]</scope>
    <source>
        <strain evidence="17">ATCC 33020 / DSM 29468 / JCM 18981 / 11Fe</strain>
    </source>
</reference>
<evidence type="ECO:0000256" key="2">
    <source>
        <dbReference type="ARBA" id="ARBA00001911"/>
    </source>
</evidence>
<dbReference type="GO" id="GO:0009073">
    <property type="term" value="P:aromatic amino acid family biosynthetic process"/>
    <property type="evidence" value="ECO:0007669"/>
    <property type="project" value="UniProtKB-KW"/>
</dbReference>
<keyword evidence="13" id="KW-0862">Zinc</keyword>
<feature type="binding site" evidence="13">
    <location>
        <position position="247"/>
    </location>
    <ligand>
        <name>Zn(2+)</name>
        <dbReference type="ChEBI" id="CHEBI:29105"/>
    </ligand>
</feature>
<feature type="domain" description="3-dehydroquinate synthase N-terminal" evidence="14">
    <location>
        <begin position="67"/>
        <end position="179"/>
    </location>
</feature>
<comment type="pathway">
    <text evidence="4 13">Metabolic intermediate biosynthesis; chorismate biosynthesis; chorismate from D-erythrose 4-phosphate and phosphoenolpyruvate: step 2/7.</text>
</comment>
<comment type="caution">
    <text evidence="13">Lacks conserved residue(s) required for the propagation of feature annotation.</text>
</comment>
<feature type="domain" description="3-dehydroquinate synthase C-terminal" evidence="15">
    <location>
        <begin position="181"/>
        <end position="324"/>
    </location>
</feature>
<dbReference type="GO" id="GO:0046872">
    <property type="term" value="F:metal ion binding"/>
    <property type="evidence" value="ECO:0007669"/>
    <property type="project" value="UniProtKB-KW"/>
</dbReference>
<dbReference type="PANTHER" id="PTHR43622:SF7">
    <property type="entry name" value="3-DEHYDROQUINATE SYNTHASE, CHLOROPLASTIC"/>
    <property type="match status" value="1"/>
</dbReference>
<sequence length="642" mass="70734">MRSLCVDLGQRSYPIHTGTGILADSALFAPALSKGPVAVVTDSNVAPLYLETLQNTLKALDKPSLSIILPAGEESKSLDNIQEIAGRLLSAGYGRDCTLCALGGGVVGDITGFAAAVYQRGVAYIQVPTTLLAMVDSSVGGKTGVNHPLGKNMIGAFYQPQAVIADTDTLDSLPEREFRSGLAEVIKYGLINDQGFFSWLEDHMDAVLAREPDALTKVIRHSCKDKADIVARDELEGGLRAILNLGHTFGHAIEAATGYGQYLHGEAVAIGMVMAADLSRRLDLIRESEQDRIYALIEATGLPTLAPALPVADYFGFMRVDKKAEGGGCASSCCAASGVRSSPEKFPRPPSLKPFRRSWSTDMHEINKATAELREEMARRSALNPGGTRRIGNFGFIELEETWGDEATIINTARISTTNQRLANGHEFTDRDRALLYQLLRDQHGTPFETVYFRFRFIAPIFVLRQWVKHRVSSWNEFSMRYRKPISVAYVPDVAARTVDGFAVLDEAAIDEYEALMAQLFAWYEKQYSAACSRIDGARERGELAPKEGGRDPYRGRVRELLRNVMPVATYSDVYWTVNFRSLMNFFKLRRKQDAQYEIREYADAAFALFAARLPLLAETMQRVLDESAAAGATLQESSGHA</sequence>
<comment type="function">
    <text evidence="3 13">Catalyzes the conversion of 3-deoxy-D-arabino-heptulosonate 7-phosphate (DAHP) to dehydroquinate (DHQ).</text>
</comment>
<keyword evidence="8 13" id="KW-0479">Metal-binding</keyword>
<dbReference type="FunFam" id="3.40.50.1970:FF:000001">
    <property type="entry name" value="3-dehydroquinate synthase"/>
    <property type="match status" value="1"/>
</dbReference>
<dbReference type="KEGG" id="afj:AFERRID_19680"/>
<dbReference type="AlphaFoldDB" id="A0A2Z6IJ65"/>
<evidence type="ECO:0000259" key="14">
    <source>
        <dbReference type="Pfam" id="PF01761"/>
    </source>
</evidence>
<dbReference type="InterPro" id="IPR050071">
    <property type="entry name" value="Dehydroquinate_synthase"/>
</dbReference>